<gene>
    <name evidence="2" type="primary">OJ1417_E01.114</name>
    <name evidence="3" type="ORF">P0495H05.54</name>
</gene>
<reference evidence="3" key="2">
    <citation type="submission" date="2001-11" db="EMBL/GenBank/DDBJ databases">
        <title>Oryza sativa nipponbare(GA3) genomic DNA, chromosome 7, PAC clone:P0495H05.</title>
        <authorList>
            <person name="Sasaki T."/>
            <person name="Matsumoto T."/>
            <person name="Yamamoto K."/>
        </authorList>
    </citation>
    <scope>NUCLEOTIDE SEQUENCE</scope>
</reference>
<sequence>MTPAGGKREKGGEKGGLPLATLGKGGRREGDAGEGGGAQPPSLGGTRGERRGRVDDNGDDGGPVWSGAATRAVDAGQARQALTAAATGRSATTARARAGGAAIWAASAGKAARAGGRARRGSRQSGEREREKEREREQGREGEMGREGFGPSNSMEAK</sequence>
<feature type="compositionally biased region" description="Basic and acidic residues" evidence="1">
    <location>
        <begin position="125"/>
        <end position="146"/>
    </location>
</feature>
<dbReference type="Proteomes" id="UP000000763">
    <property type="component" value="Chromosome 7"/>
</dbReference>
<evidence type="ECO:0000313" key="3">
    <source>
        <dbReference type="EMBL" id="BAC83496.1"/>
    </source>
</evidence>
<reference evidence="4" key="3">
    <citation type="journal article" date="2005" name="Nature">
        <title>The map-based sequence of the rice genome.</title>
        <authorList>
            <consortium name="International rice genome sequencing project (IRGSP)"/>
            <person name="Matsumoto T."/>
            <person name="Wu J."/>
            <person name="Kanamori H."/>
            <person name="Katayose Y."/>
            <person name="Fujisawa M."/>
            <person name="Namiki N."/>
            <person name="Mizuno H."/>
            <person name="Yamamoto K."/>
            <person name="Antonio B.A."/>
            <person name="Baba T."/>
            <person name="Sakata K."/>
            <person name="Nagamura Y."/>
            <person name="Aoki H."/>
            <person name="Arikawa K."/>
            <person name="Arita K."/>
            <person name="Bito T."/>
            <person name="Chiden Y."/>
            <person name="Fujitsuka N."/>
            <person name="Fukunaka R."/>
            <person name="Hamada M."/>
            <person name="Harada C."/>
            <person name="Hayashi A."/>
            <person name="Hijishita S."/>
            <person name="Honda M."/>
            <person name="Hosokawa S."/>
            <person name="Ichikawa Y."/>
            <person name="Idonuma A."/>
            <person name="Iijima M."/>
            <person name="Ikeda M."/>
            <person name="Ikeno M."/>
            <person name="Ito K."/>
            <person name="Ito S."/>
            <person name="Ito T."/>
            <person name="Ito Y."/>
            <person name="Ito Y."/>
            <person name="Iwabuchi A."/>
            <person name="Kamiya K."/>
            <person name="Karasawa W."/>
            <person name="Kurita K."/>
            <person name="Katagiri S."/>
            <person name="Kikuta A."/>
            <person name="Kobayashi H."/>
            <person name="Kobayashi N."/>
            <person name="Machita K."/>
            <person name="Maehara T."/>
            <person name="Masukawa M."/>
            <person name="Mizubayashi T."/>
            <person name="Mukai Y."/>
            <person name="Nagasaki H."/>
            <person name="Nagata Y."/>
            <person name="Naito S."/>
            <person name="Nakashima M."/>
            <person name="Nakama Y."/>
            <person name="Nakamichi Y."/>
            <person name="Nakamura M."/>
            <person name="Meguro A."/>
            <person name="Negishi M."/>
            <person name="Ohta I."/>
            <person name="Ohta T."/>
            <person name="Okamoto M."/>
            <person name="Ono N."/>
            <person name="Saji S."/>
            <person name="Sakaguchi M."/>
            <person name="Sakai K."/>
            <person name="Shibata M."/>
            <person name="Shimokawa T."/>
            <person name="Song J."/>
            <person name="Takazaki Y."/>
            <person name="Terasawa K."/>
            <person name="Tsugane M."/>
            <person name="Tsuji K."/>
            <person name="Ueda S."/>
            <person name="Waki K."/>
            <person name="Yamagata H."/>
            <person name="Yamamoto M."/>
            <person name="Yamamoto S."/>
            <person name="Yamane H."/>
            <person name="Yoshiki S."/>
            <person name="Yoshihara R."/>
            <person name="Yukawa K."/>
            <person name="Zhong H."/>
            <person name="Yano M."/>
            <person name="Yuan Q."/>
            <person name="Ouyang S."/>
            <person name="Liu J."/>
            <person name="Jones K.M."/>
            <person name="Gansberger K."/>
            <person name="Moffat K."/>
            <person name="Hill J."/>
            <person name="Bera J."/>
            <person name="Fadrosh D."/>
            <person name="Jin S."/>
            <person name="Johri S."/>
            <person name="Kim M."/>
            <person name="Overton L."/>
            <person name="Reardon M."/>
            <person name="Tsitrin T."/>
            <person name="Vuong H."/>
            <person name="Weaver B."/>
            <person name="Ciecko A."/>
            <person name="Tallon L."/>
            <person name="Jackson J."/>
            <person name="Pai G."/>
            <person name="Aken S.V."/>
            <person name="Utterback T."/>
            <person name="Reidmuller S."/>
            <person name="Feldblyum T."/>
            <person name="Hsiao J."/>
            <person name="Zismann V."/>
            <person name="Iobst S."/>
            <person name="de Vazeille A.R."/>
            <person name="Buell C.R."/>
            <person name="Ying K."/>
            <person name="Li Y."/>
            <person name="Lu T."/>
            <person name="Huang Y."/>
            <person name="Zhao Q."/>
            <person name="Feng Q."/>
            <person name="Zhang L."/>
            <person name="Zhu J."/>
            <person name="Weng Q."/>
            <person name="Mu J."/>
            <person name="Lu Y."/>
            <person name="Fan D."/>
            <person name="Liu Y."/>
            <person name="Guan J."/>
            <person name="Zhang Y."/>
            <person name="Yu S."/>
            <person name="Liu X."/>
            <person name="Zhang Y."/>
            <person name="Hong G."/>
            <person name="Han B."/>
            <person name="Choisne N."/>
            <person name="Demange N."/>
            <person name="Orjeda G."/>
            <person name="Samain S."/>
            <person name="Cattolico L."/>
            <person name="Pelletier E."/>
            <person name="Couloux A."/>
            <person name="Segurens B."/>
            <person name="Wincker P."/>
            <person name="D'Hont A."/>
            <person name="Scarpelli C."/>
            <person name="Weissenbach J."/>
            <person name="Salanoubat M."/>
            <person name="Quetier F."/>
            <person name="Yu Y."/>
            <person name="Kim H.R."/>
            <person name="Rambo T."/>
            <person name="Currie J."/>
            <person name="Collura K."/>
            <person name="Luo M."/>
            <person name="Yang T."/>
            <person name="Ammiraju J.S.S."/>
            <person name="Engler F."/>
            <person name="Soderlund C."/>
            <person name="Wing R.A."/>
            <person name="Palmer L.E."/>
            <person name="de la Bastide M."/>
            <person name="Spiegel L."/>
            <person name="Nascimento L."/>
            <person name="Zutavern T."/>
            <person name="O'Shaughnessy A."/>
            <person name="Dike S."/>
            <person name="Dedhia N."/>
            <person name="Preston R."/>
            <person name="Balija V."/>
            <person name="McCombie W.R."/>
            <person name="Chow T."/>
            <person name="Chen H."/>
            <person name="Chung M."/>
            <person name="Chen C."/>
            <person name="Shaw J."/>
            <person name="Wu H."/>
            <person name="Hsiao K."/>
            <person name="Chao Y."/>
            <person name="Chu M."/>
            <person name="Cheng C."/>
            <person name="Hour A."/>
            <person name="Lee P."/>
            <person name="Lin S."/>
            <person name="Lin Y."/>
            <person name="Liou J."/>
            <person name="Liu S."/>
            <person name="Hsing Y."/>
            <person name="Raghuvanshi S."/>
            <person name="Mohanty A."/>
            <person name="Bharti A.K."/>
            <person name="Gaur A."/>
            <person name="Gupta V."/>
            <person name="Kumar D."/>
            <person name="Ravi V."/>
            <person name="Vij S."/>
            <person name="Kapur A."/>
            <person name="Khurana P."/>
            <person name="Khurana P."/>
            <person name="Khurana J.P."/>
            <person name="Tyagi A.K."/>
            <person name="Gaikwad K."/>
            <person name="Singh A."/>
            <person name="Dalal V."/>
            <person name="Srivastava S."/>
            <person name="Dixit A."/>
            <person name="Pal A.K."/>
            <person name="Ghazi I.A."/>
            <person name="Yadav M."/>
            <person name="Pandit A."/>
            <person name="Bhargava A."/>
            <person name="Sureshbabu K."/>
            <person name="Batra K."/>
            <person name="Sharma T.R."/>
            <person name="Mohapatra T."/>
            <person name="Singh N.K."/>
            <person name="Messing J."/>
            <person name="Nelson A.B."/>
            <person name="Fuks G."/>
            <person name="Kavchok S."/>
            <person name="Keizer G."/>
            <person name="Linton E."/>
            <person name="Llaca V."/>
            <person name="Song R."/>
            <person name="Tanyolac B."/>
            <person name="Young S."/>
            <person name="Ho-Il K."/>
            <person name="Hahn J.H."/>
            <person name="Sangsakoo G."/>
            <person name="Vanavichit A."/>
            <person name="de Mattos Luiz.A.T."/>
            <person name="Zimmer P.D."/>
            <person name="Malone G."/>
            <person name="Dellagostin O."/>
            <person name="de Oliveira A.C."/>
            <person name="Bevan M."/>
            <person name="Bancroft I."/>
            <person name="Minx P."/>
            <person name="Cordum H."/>
            <person name="Wilson R."/>
            <person name="Cheng Z."/>
            <person name="Jin W."/>
            <person name="Jiang J."/>
            <person name="Leong S.A."/>
            <person name="Iwama H."/>
            <person name="Gojobori T."/>
            <person name="Itoh T."/>
            <person name="Niimura Y."/>
            <person name="Fujii Y."/>
            <person name="Habara T."/>
            <person name="Sakai H."/>
            <person name="Sato Y."/>
            <person name="Wilson G."/>
            <person name="Kumar K."/>
            <person name="McCouch S."/>
            <person name="Juretic N."/>
            <person name="Hoen D."/>
            <person name="Wright S."/>
            <person name="Bruskiewich R."/>
            <person name="Bureau T."/>
            <person name="Miyao A."/>
            <person name="Hirochika H."/>
            <person name="Nishikawa T."/>
            <person name="Kadowaki K."/>
            <person name="Sugiura M."/>
            <person name="Burr B."/>
            <person name="Sasaki T."/>
        </authorList>
    </citation>
    <scope>NUCLEOTIDE SEQUENCE [LARGE SCALE GENOMIC DNA]</scope>
    <source>
        <strain evidence="4">cv. Nipponbare</strain>
    </source>
</reference>
<feature type="compositionally biased region" description="Basic and acidic residues" evidence="1">
    <location>
        <begin position="47"/>
        <end position="56"/>
    </location>
</feature>
<reference evidence="2" key="1">
    <citation type="submission" date="2001-07" db="EMBL/GenBank/DDBJ databases">
        <title>Oryza sativa nipponbare(GA3) genomic DNA, chromosome 7, BAC clone:OJ1417_E01.</title>
        <authorList>
            <person name="Sasaki T."/>
            <person name="Matsumoto T."/>
            <person name="Yamamoto K."/>
        </authorList>
    </citation>
    <scope>NUCLEOTIDE SEQUENCE</scope>
</reference>
<evidence type="ECO:0000313" key="4">
    <source>
        <dbReference type="Proteomes" id="UP000000763"/>
    </source>
</evidence>
<protein>
    <submittedName>
        <fullName evidence="2">Uncharacterized protein</fullName>
    </submittedName>
</protein>
<evidence type="ECO:0000313" key="2">
    <source>
        <dbReference type="EMBL" id="BAC45050.1"/>
    </source>
</evidence>
<dbReference type="EMBL" id="AP004314">
    <property type="protein sequence ID" value="BAC83496.1"/>
    <property type="molecule type" value="Genomic_DNA"/>
</dbReference>
<dbReference type="AlphaFoldDB" id="Q8GVZ9"/>
<name>Q8GVZ9_ORYSJ</name>
<organism evidence="2 4">
    <name type="scientific">Oryza sativa subsp. japonica</name>
    <name type="common">Rice</name>
    <dbReference type="NCBI Taxonomy" id="39947"/>
    <lineage>
        <taxon>Eukaryota</taxon>
        <taxon>Viridiplantae</taxon>
        <taxon>Streptophyta</taxon>
        <taxon>Embryophyta</taxon>
        <taxon>Tracheophyta</taxon>
        <taxon>Spermatophyta</taxon>
        <taxon>Magnoliopsida</taxon>
        <taxon>Liliopsida</taxon>
        <taxon>Poales</taxon>
        <taxon>Poaceae</taxon>
        <taxon>BOP clade</taxon>
        <taxon>Oryzoideae</taxon>
        <taxon>Oryzeae</taxon>
        <taxon>Oryzinae</taxon>
        <taxon>Oryza</taxon>
        <taxon>Oryza sativa</taxon>
    </lineage>
</organism>
<dbReference type="EMBL" id="AP003829">
    <property type="protein sequence ID" value="BAC45050.1"/>
    <property type="molecule type" value="Genomic_DNA"/>
</dbReference>
<feature type="region of interest" description="Disordered" evidence="1">
    <location>
        <begin position="1"/>
        <end position="158"/>
    </location>
</feature>
<evidence type="ECO:0000256" key="1">
    <source>
        <dbReference type="SAM" id="MobiDB-lite"/>
    </source>
</evidence>
<reference evidence="4" key="4">
    <citation type="journal article" date="2008" name="Nucleic Acids Res.">
        <title>The rice annotation project database (RAP-DB): 2008 update.</title>
        <authorList>
            <consortium name="The rice annotation project (RAP)"/>
        </authorList>
    </citation>
    <scope>GENOME REANNOTATION</scope>
    <source>
        <strain evidence="4">cv. Nipponbare</strain>
    </source>
</reference>
<accession>Q8GVZ9</accession>
<proteinExistence type="predicted"/>
<feature type="compositionally biased region" description="Basic and acidic residues" evidence="1">
    <location>
        <begin position="1"/>
        <end position="13"/>
    </location>
</feature>
<feature type="compositionally biased region" description="Low complexity" evidence="1">
    <location>
        <begin position="75"/>
        <end position="115"/>
    </location>
</feature>